<reference evidence="2 3" key="1">
    <citation type="submission" date="2024-10" db="EMBL/GenBank/DDBJ databases">
        <title>The Natural Products Discovery Center: Release of the First 8490 Sequenced Strains for Exploring Actinobacteria Biosynthetic Diversity.</title>
        <authorList>
            <person name="Kalkreuter E."/>
            <person name="Kautsar S.A."/>
            <person name="Yang D."/>
            <person name="Bader C.D."/>
            <person name="Teijaro C.N."/>
            <person name="Fluegel L."/>
            <person name="Davis C.M."/>
            <person name="Simpson J.R."/>
            <person name="Lauterbach L."/>
            <person name="Steele A.D."/>
            <person name="Gui C."/>
            <person name="Meng S."/>
            <person name="Li G."/>
            <person name="Viehrig K."/>
            <person name="Ye F."/>
            <person name="Su P."/>
            <person name="Kiefer A.F."/>
            <person name="Nichols A."/>
            <person name="Cepeda A.J."/>
            <person name="Yan W."/>
            <person name="Fan B."/>
            <person name="Jiang Y."/>
            <person name="Adhikari A."/>
            <person name="Zheng C.-J."/>
            <person name="Schuster L."/>
            <person name="Cowan T.M."/>
            <person name="Smanski M.J."/>
            <person name="Chevrette M.G."/>
            <person name="De Carvalho L.P.S."/>
            <person name="Shen B."/>
        </authorList>
    </citation>
    <scope>NUCLEOTIDE SEQUENCE [LARGE SCALE GENOMIC DNA]</scope>
    <source>
        <strain evidence="2 3">NPDC053399</strain>
    </source>
</reference>
<protein>
    <recommendedName>
        <fullName evidence="4">Integral membrane protein</fullName>
    </recommendedName>
</protein>
<gene>
    <name evidence="2" type="ORF">ACIGXA_35760</name>
</gene>
<comment type="caution">
    <text evidence="2">The sequence shown here is derived from an EMBL/GenBank/DDBJ whole genome shotgun (WGS) entry which is preliminary data.</text>
</comment>
<keyword evidence="1" id="KW-0472">Membrane</keyword>
<evidence type="ECO:0008006" key="4">
    <source>
        <dbReference type="Google" id="ProtNLM"/>
    </source>
</evidence>
<keyword evidence="3" id="KW-1185">Reference proteome</keyword>
<keyword evidence="1" id="KW-0812">Transmembrane</keyword>
<evidence type="ECO:0000256" key="1">
    <source>
        <dbReference type="SAM" id="Phobius"/>
    </source>
</evidence>
<feature type="transmembrane region" description="Helical" evidence="1">
    <location>
        <begin position="34"/>
        <end position="51"/>
    </location>
</feature>
<evidence type="ECO:0000313" key="3">
    <source>
        <dbReference type="Proteomes" id="UP001614394"/>
    </source>
</evidence>
<feature type="transmembrane region" description="Helical" evidence="1">
    <location>
        <begin position="148"/>
        <end position="169"/>
    </location>
</feature>
<feature type="transmembrane region" description="Helical" evidence="1">
    <location>
        <begin position="202"/>
        <end position="218"/>
    </location>
</feature>
<feature type="transmembrane region" description="Helical" evidence="1">
    <location>
        <begin position="176"/>
        <end position="196"/>
    </location>
</feature>
<sequence length="236" mass="25980">MSPFNKRLRDFAYVEWGGISRDVWFELRTKKLRAIPLTLSACLSILTLQVIQHSGSTGTEWVNRLGGVYATLPWWKALLRTPLSLFVPDPSLPVWGLIAQVVFMFGIAEMTVGRRHTLGIGLLATVAGTSFARYSLAVGPDGFLGLPVSTLVVRDTGPSAAVVALGVYVACRYRAWWTGGALILAMLVEVVFIVNLAGFEHLTAIVATLLLCALEGHLRRRREAELHRESPRQPSR</sequence>
<organism evidence="2 3">
    <name type="scientific">Streptomyces fildesensis</name>
    <dbReference type="NCBI Taxonomy" id="375757"/>
    <lineage>
        <taxon>Bacteria</taxon>
        <taxon>Bacillati</taxon>
        <taxon>Actinomycetota</taxon>
        <taxon>Actinomycetes</taxon>
        <taxon>Kitasatosporales</taxon>
        <taxon>Streptomycetaceae</taxon>
        <taxon>Streptomyces</taxon>
    </lineage>
</organism>
<accession>A0ABW8CHF3</accession>
<name>A0ABW8CHF3_9ACTN</name>
<keyword evidence="1" id="KW-1133">Transmembrane helix</keyword>
<evidence type="ECO:0000313" key="2">
    <source>
        <dbReference type="EMBL" id="MFI9105875.1"/>
    </source>
</evidence>
<proteinExistence type="predicted"/>
<dbReference type="Proteomes" id="UP001614394">
    <property type="component" value="Unassembled WGS sequence"/>
</dbReference>
<feature type="transmembrane region" description="Helical" evidence="1">
    <location>
        <begin position="92"/>
        <end position="111"/>
    </location>
</feature>
<dbReference type="RefSeq" id="WP_399656900.1">
    <property type="nucleotide sequence ID" value="NZ_JBITYG010000014.1"/>
</dbReference>
<dbReference type="EMBL" id="JBITYG010000014">
    <property type="protein sequence ID" value="MFI9105875.1"/>
    <property type="molecule type" value="Genomic_DNA"/>
</dbReference>
<feature type="transmembrane region" description="Helical" evidence="1">
    <location>
        <begin position="118"/>
        <end position="136"/>
    </location>
</feature>